<sequence length="18" mass="2056">MNFQPLGTKVLVKHGEEE</sequence>
<accession>Q9R4V9</accession>
<name>Q9R4V9_CAMJU</name>
<proteinExistence type="evidence at protein level"/>
<keyword id="KW-0903">Direct protein sequencing</keyword>
<dbReference type="AlphaFoldDB" id="Q9R4V9"/>
<protein>
    <submittedName>
        <fullName>10 kDa heat shock- and alkaline PH-induced protein</fullName>
    </submittedName>
</protein>
<reference key="1">
    <citation type="journal article" date="1994" name="Infect. Immun.">
        <title>Heat shock- and alkaline pH-induced proteins of Campylobacter jejuni: characterization and immunological properties.</title>
        <authorList>
            <person name="Wu Y.L."/>
            <person name="Lee L.H."/>
            <person name="Rollins D.M."/>
            <person name="Ching W.M."/>
        </authorList>
    </citation>
    <scope>PROTEIN SEQUENCE</scope>
</reference>
<organism>
    <name type="scientific">Campylobacter jejuni</name>
    <dbReference type="NCBI Taxonomy" id="197"/>
    <lineage>
        <taxon>Bacteria</taxon>
        <taxon>Pseudomonadati</taxon>
        <taxon>Campylobacterota</taxon>
        <taxon>Epsilonproteobacteria</taxon>
        <taxon>Campylobacterales</taxon>
        <taxon>Campylobacteraceae</taxon>
        <taxon>Campylobacter</taxon>
    </lineage>
</organism>